<feature type="transmembrane region" description="Helical" evidence="2">
    <location>
        <begin position="987"/>
        <end position="1014"/>
    </location>
</feature>
<protein>
    <submittedName>
        <fullName evidence="3">Cation transporter</fullName>
    </submittedName>
</protein>
<dbReference type="AlphaFoldDB" id="A0A0L8VCP5"/>
<feature type="transmembrane region" description="Helical" evidence="2">
    <location>
        <begin position="863"/>
        <end position="882"/>
    </location>
</feature>
<dbReference type="SUPFAM" id="SSF82693">
    <property type="entry name" value="Multidrug efflux transporter AcrB pore domain, PN1, PN2, PC1 and PC2 subdomains"/>
    <property type="match status" value="3"/>
</dbReference>
<feature type="transmembrane region" description="Helical" evidence="2">
    <location>
        <begin position="338"/>
        <end position="357"/>
    </location>
</feature>
<comment type="caution">
    <text evidence="3">The sequence shown here is derived from an EMBL/GenBank/DDBJ whole genome shotgun (WGS) entry which is preliminary data.</text>
</comment>
<reference evidence="4" key="1">
    <citation type="submission" date="2015-07" db="EMBL/GenBank/DDBJ databases">
        <title>Genome sequencing of Sunxiuqinia dokdonensis strain SK.</title>
        <authorList>
            <person name="Ahn S."/>
            <person name="Kim B.-C."/>
        </authorList>
    </citation>
    <scope>NUCLEOTIDE SEQUENCE [LARGE SCALE GENOMIC DNA]</scope>
    <source>
        <strain evidence="4">SK</strain>
    </source>
</reference>
<keyword evidence="1" id="KW-0175">Coiled coil</keyword>
<dbReference type="InterPro" id="IPR001036">
    <property type="entry name" value="Acrflvin-R"/>
</dbReference>
<accession>A0A0L8VCP5</accession>
<dbReference type="PATRIC" id="fig|1409788.3.peg.969"/>
<dbReference type="Gene3D" id="3.30.70.1440">
    <property type="entry name" value="Multidrug efflux transporter AcrB pore domain"/>
    <property type="match status" value="1"/>
</dbReference>
<evidence type="ECO:0000313" key="3">
    <source>
        <dbReference type="EMBL" id="KOH46224.1"/>
    </source>
</evidence>
<dbReference type="OrthoDB" id="9798415at2"/>
<feature type="transmembrane region" description="Helical" evidence="2">
    <location>
        <begin position="918"/>
        <end position="943"/>
    </location>
</feature>
<dbReference type="GO" id="GO:0005886">
    <property type="term" value="C:plasma membrane"/>
    <property type="evidence" value="ECO:0007669"/>
    <property type="project" value="TreeGrafter"/>
</dbReference>
<dbReference type="Gene3D" id="1.20.1640.10">
    <property type="entry name" value="Multidrug efflux transporter AcrB transmembrane domain"/>
    <property type="match status" value="2"/>
</dbReference>
<dbReference type="Gene3D" id="3.30.2090.10">
    <property type="entry name" value="Multidrug efflux transporter AcrB TolC docking domain, DN and DC subdomains"/>
    <property type="match status" value="2"/>
</dbReference>
<keyword evidence="2" id="KW-1133">Transmembrane helix</keyword>
<feature type="transmembrane region" description="Helical" evidence="2">
    <location>
        <begin position="389"/>
        <end position="410"/>
    </location>
</feature>
<dbReference type="PANTHER" id="PTHR32063:SF18">
    <property type="entry name" value="CATION EFFLUX SYSTEM PROTEIN"/>
    <property type="match status" value="1"/>
</dbReference>
<dbReference type="Gene3D" id="3.30.70.1430">
    <property type="entry name" value="Multidrug efflux transporter AcrB pore domain"/>
    <property type="match status" value="2"/>
</dbReference>
<evidence type="ECO:0000256" key="1">
    <source>
        <dbReference type="SAM" id="Coils"/>
    </source>
</evidence>
<dbReference type="PRINTS" id="PR00702">
    <property type="entry name" value="ACRIFLAVINRP"/>
</dbReference>
<organism evidence="3 4">
    <name type="scientific">Sunxiuqinia dokdonensis</name>
    <dbReference type="NCBI Taxonomy" id="1409788"/>
    <lineage>
        <taxon>Bacteria</taxon>
        <taxon>Pseudomonadati</taxon>
        <taxon>Bacteroidota</taxon>
        <taxon>Bacteroidia</taxon>
        <taxon>Marinilabiliales</taxon>
        <taxon>Prolixibacteraceae</taxon>
        <taxon>Sunxiuqinia</taxon>
    </lineage>
</organism>
<dbReference type="PANTHER" id="PTHR32063">
    <property type="match status" value="1"/>
</dbReference>
<evidence type="ECO:0000256" key="2">
    <source>
        <dbReference type="SAM" id="Phobius"/>
    </source>
</evidence>
<gene>
    <name evidence="3" type="ORF">NC99_09520</name>
</gene>
<dbReference type="GO" id="GO:0042910">
    <property type="term" value="F:xenobiotic transmembrane transporter activity"/>
    <property type="evidence" value="ECO:0007669"/>
    <property type="project" value="TreeGrafter"/>
</dbReference>
<dbReference type="RefSeq" id="WP_053180216.1">
    <property type="nucleotide sequence ID" value="NZ_LGIA01000040.1"/>
</dbReference>
<dbReference type="SUPFAM" id="SSF82714">
    <property type="entry name" value="Multidrug efflux transporter AcrB TolC docking domain, DN and DC subdomains"/>
    <property type="match status" value="2"/>
</dbReference>
<sequence>MKKINLVEAAMKYRQIILAFVLCMMVLGIFALKNMPRREYPEFTIRKGVVVGIYPGATSLEVEEQLTTAVENYIFGYEEVNKKKTQSSSSQGMMTIFVELNDDVRNADQFWSKLRHGLEEMKMQLPTGVLALVGSNDFGDTSALLITMSSEKKSYRELEEVLKDLESDIRKISSVSKIKRYGTQHEKIYVRLRQEKLNEYNVDPTTIFASFKIQESLIYSGELDNGQLVLPVHLPPRFESEDDLLNQIIYTDPTGNIVRIKDIAYVERKYEDPDSYIRNNGNNALLLSLEMQKGNNIVQFGNDVKETLAKFTDQTANDVKINIISDLPDVVDHSISHFMVEFLMAILAVIIVTMILLPFRVAAVAGATIPVSVLITLGIMQLVGIQLHIVSLAGLIVVLGMVVDNAIVVIDSHIEKLDQHERPWDAAWKAATELFIPVLSATAAIIVAFFPMMLFLAGMGGDFIGTFPLTIGIALGVSMIVAIFLVPFMCYVFIKNGLHKQQSESGNDKKSFLDRVQNTYDSMLDWTFRNAKTTLALGALSVILGVLIFMSVDQKLFPAMERSQFPVEIYLPEGSSLKKTEAVVDSLEKLLLQDERVTNVAGFVGTGSPRFNDLYAPHMPAKNFGQLMVNTISNEATIEILHEYSEKYSHIFPEAVVKWKQLALEDFEAPIEVRVSGDNLVDLKQTAEEVEQILKASPGITLVQNDWGEMRQGISIQLDRNKASQLGYAKTLVAASLMTSLDGLPVTTIWEGDYPVSVVLLKAEDQRDNIDDLENHYVSSPLTMESLPLRSIASLQPEWTEGRIARRNGVRTITVKADVQRGYIPSTVLKAIEPKIDKLNLPAGLWLEYGGDDEASIENMIPLSYSLATSILIIFFILIIQFKTTRRALLIMSTMLMSILGAALGLKLTGYPFGMTSFIGVMGLAGIVVRNGIILVDYAMHLVTHEGHTYKEAAIAAGKRRMRPIFLTAMAAAMGVVPMIVSRSPLWGPLGAVICFGLIVGMVLTLTVLPVLYWKVSGSGPNKEELASI</sequence>
<dbReference type="InterPro" id="IPR027463">
    <property type="entry name" value="AcrB_DN_DC_subdom"/>
</dbReference>
<feature type="coiled-coil region" evidence="1">
    <location>
        <begin position="148"/>
        <end position="175"/>
    </location>
</feature>
<dbReference type="Gene3D" id="3.30.70.1320">
    <property type="entry name" value="Multidrug efflux transporter AcrB pore domain like"/>
    <property type="match status" value="1"/>
</dbReference>
<feature type="transmembrane region" description="Helical" evidence="2">
    <location>
        <begin position="431"/>
        <end position="457"/>
    </location>
</feature>
<feature type="transmembrane region" description="Helical" evidence="2">
    <location>
        <begin position="964"/>
        <end position="981"/>
    </location>
</feature>
<keyword evidence="4" id="KW-1185">Reference proteome</keyword>
<dbReference type="STRING" id="1409788.NC99_09520"/>
<keyword evidence="2" id="KW-0812">Transmembrane</keyword>
<feature type="transmembrane region" description="Helical" evidence="2">
    <location>
        <begin position="533"/>
        <end position="552"/>
    </location>
</feature>
<feature type="transmembrane region" description="Helical" evidence="2">
    <location>
        <begin position="469"/>
        <end position="494"/>
    </location>
</feature>
<dbReference type="Proteomes" id="UP000036958">
    <property type="component" value="Unassembled WGS sequence"/>
</dbReference>
<name>A0A0L8VCP5_9BACT</name>
<feature type="transmembrane region" description="Helical" evidence="2">
    <location>
        <begin position="889"/>
        <end position="906"/>
    </location>
</feature>
<dbReference type="EMBL" id="LGIA01000040">
    <property type="protein sequence ID" value="KOH46224.1"/>
    <property type="molecule type" value="Genomic_DNA"/>
</dbReference>
<evidence type="ECO:0000313" key="4">
    <source>
        <dbReference type="Proteomes" id="UP000036958"/>
    </source>
</evidence>
<dbReference type="SUPFAM" id="SSF82866">
    <property type="entry name" value="Multidrug efflux transporter AcrB transmembrane domain"/>
    <property type="match status" value="2"/>
</dbReference>
<dbReference type="Pfam" id="PF00873">
    <property type="entry name" value="ACR_tran"/>
    <property type="match status" value="1"/>
</dbReference>
<keyword evidence="2" id="KW-0472">Membrane</keyword>
<proteinExistence type="predicted"/>
<feature type="transmembrane region" description="Helical" evidence="2">
    <location>
        <begin position="364"/>
        <end position="383"/>
    </location>
</feature>